<comment type="similarity">
    <text evidence="1 2">Belongs to the Iojap/RsfS family.</text>
</comment>
<keyword evidence="2" id="KW-0678">Repressor</keyword>
<dbReference type="EMBL" id="WWTN01000003">
    <property type="protein sequence ID" value="MZH54741.1"/>
    <property type="molecule type" value="Genomic_DNA"/>
</dbReference>
<evidence type="ECO:0000256" key="2">
    <source>
        <dbReference type="HAMAP-Rule" id="MF_01477"/>
    </source>
</evidence>
<dbReference type="Pfam" id="PF02410">
    <property type="entry name" value="RsfS"/>
    <property type="match status" value="1"/>
</dbReference>
<comment type="function">
    <text evidence="2">Functions as a ribosomal silencing factor. Interacts with ribosomal protein uL14 (rplN), blocking formation of intersubunit bridge B8. Prevents association of the 30S and 50S ribosomal subunits and the formation of functional ribosomes, thus repressing translation.</text>
</comment>
<sequence>MDELLSIVQKAIDEKKGERALLYDFHELNPFIDHVVICSAPSVRQTHAIADNIKDRVRENGYEIRAMEGNSESRWVLVDLNSIVVHVFMNEERDHFQLEKLYADLPHEDFSL</sequence>
<organism evidence="3 6">
    <name type="scientific">Clostridium innocuum</name>
    <dbReference type="NCBI Taxonomy" id="1522"/>
    <lineage>
        <taxon>Bacteria</taxon>
        <taxon>Bacillati</taxon>
        <taxon>Bacillota</taxon>
        <taxon>Clostridia</taxon>
        <taxon>Eubacteriales</taxon>
        <taxon>Clostridiaceae</taxon>
        <taxon>Clostridium</taxon>
    </lineage>
</organism>
<protein>
    <recommendedName>
        <fullName evidence="2">Ribosomal silencing factor RsfS</fullName>
    </recommendedName>
</protein>
<keyword evidence="2" id="KW-0810">Translation regulation</keyword>
<keyword evidence="2" id="KW-0963">Cytoplasm</keyword>
<comment type="subunit">
    <text evidence="2">Interacts with ribosomal protein uL14 (rplN).</text>
</comment>
<comment type="caution">
    <text evidence="3">The sequence shown here is derived from an EMBL/GenBank/DDBJ whole genome shotgun (WGS) entry which is preliminary data.</text>
</comment>
<evidence type="ECO:0000256" key="1">
    <source>
        <dbReference type="ARBA" id="ARBA00010574"/>
    </source>
</evidence>
<dbReference type="Proteomes" id="UP000604383">
    <property type="component" value="Unassembled WGS sequence"/>
</dbReference>
<dbReference type="GO" id="GO:0090071">
    <property type="term" value="P:negative regulation of ribosome biogenesis"/>
    <property type="evidence" value="ECO:0007669"/>
    <property type="project" value="UniProtKB-UniRule"/>
</dbReference>
<dbReference type="PANTHER" id="PTHR21043:SF0">
    <property type="entry name" value="MITOCHONDRIAL ASSEMBLY OF RIBOSOMAL LARGE SUBUNIT PROTEIN 1"/>
    <property type="match status" value="1"/>
</dbReference>
<dbReference type="GO" id="GO:0043023">
    <property type="term" value="F:ribosomal large subunit binding"/>
    <property type="evidence" value="ECO:0007669"/>
    <property type="project" value="TreeGrafter"/>
</dbReference>
<evidence type="ECO:0000313" key="6">
    <source>
        <dbReference type="Proteomes" id="UP000030008"/>
    </source>
</evidence>
<dbReference type="PANTHER" id="PTHR21043">
    <property type="entry name" value="IOJAP SUPERFAMILY ORTHOLOG"/>
    <property type="match status" value="1"/>
</dbReference>
<dbReference type="GO" id="GO:0042256">
    <property type="term" value="P:cytosolic ribosome assembly"/>
    <property type="evidence" value="ECO:0007669"/>
    <property type="project" value="UniProtKB-UniRule"/>
</dbReference>
<dbReference type="GO" id="GO:0017148">
    <property type="term" value="P:negative regulation of translation"/>
    <property type="evidence" value="ECO:0007669"/>
    <property type="project" value="UniProtKB-UniRule"/>
</dbReference>
<dbReference type="EMBL" id="JQIF01000036">
    <property type="protein sequence ID" value="KGJ53618.1"/>
    <property type="molecule type" value="Genomic_DNA"/>
</dbReference>
<reference evidence="3 6" key="1">
    <citation type="submission" date="2014-08" db="EMBL/GenBank/DDBJ databases">
        <title>Clostridium innocuum, an unnegligible vancomycin-resistant pathogen causing extra-intestinal infections.</title>
        <authorList>
            <person name="Feng Y."/>
            <person name="Chiu C.-H."/>
        </authorList>
    </citation>
    <scope>NUCLEOTIDE SEQUENCE [LARGE SCALE GENOMIC DNA]</scope>
    <source>
        <strain evidence="3 6">AN88</strain>
    </source>
</reference>
<dbReference type="SUPFAM" id="SSF81301">
    <property type="entry name" value="Nucleotidyltransferase"/>
    <property type="match status" value="1"/>
</dbReference>
<dbReference type="Proteomes" id="UP000030008">
    <property type="component" value="Unassembled WGS sequence"/>
</dbReference>
<dbReference type="EMBL" id="JAKTMA010000054">
    <property type="protein sequence ID" value="MCR0235203.1"/>
    <property type="molecule type" value="Genomic_DNA"/>
</dbReference>
<accession>A0A099I9N2</accession>
<evidence type="ECO:0000313" key="5">
    <source>
        <dbReference type="EMBL" id="MZH54741.1"/>
    </source>
</evidence>
<dbReference type="GO" id="GO:0005737">
    <property type="term" value="C:cytoplasm"/>
    <property type="evidence" value="ECO:0007669"/>
    <property type="project" value="UniProtKB-SubCell"/>
</dbReference>
<dbReference type="AlphaFoldDB" id="A0A099I9N2"/>
<dbReference type="RefSeq" id="WP_008817367.1">
    <property type="nucleotide sequence ID" value="NZ_AP025565.1"/>
</dbReference>
<dbReference type="Gene3D" id="3.30.460.10">
    <property type="entry name" value="Beta Polymerase, domain 2"/>
    <property type="match status" value="1"/>
</dbReference>
<name>A0A099I9N2_CLOIN</name>
<evidence type="ECO:0000313" key="3">
    <source>
        <dbReference type="EMBL" id="KGJ53618.1"/>
    </source>
</evidence>
<dbReference type="Proteomes" id="UP001203972">
    <property type="component" value="Unassembled WGS sequence"/>
</dbReference>
<reference evidence="5" key="2">
    <citation type="journal article" date="2019" name="Nat. Med.">
        <title>A library of human gut bacterial isolates paired with longitudinal multiomics data enables mechanistic microbiome research.</title>
        <authorList>
            <person name="Poyet M."/>
            <person name="Groussin M."/>
            <person name="Gibbons S.M."/>
            <person name="Avila-Pacheco J."/>
            <person name="Jiang X."/>
            <person name="Kearney S.M."/>
            <person name="Perrotta A.R."/>
            <person name="Berdy B."/>
            <person name="Zhao S."/>
            <person name="Lieberman T.D."/>
            <person name="Swanson P.K."/>
            <person name="Smith M."/>
            <person name="Roesemann S."/>
            <person name="Alexander J.E."/>
            <person name="Rich S.A."/>
            <person name="Livny J."/>
            <person name="Vlamakis H."/>
            <person name="Clish C."/>
            <person name="Bullock K."/>
            <person name="Deik A."/>
            <person name="Scott J."/>
            <person name="Pierce K.A."/>
            <person name="Xavier R.J."/>
            <person name="Alm E.J."/>
        </authorList>
    </citation>
    <scope>NUCLEOTIDE SEQUENCE</scope>
    <source>
        <strain evidence="5">BIOML-A12</strain>
    </source>
</reference>
<proteinExistence type="inferred from homology"/>
<comment type="subcellular location">
    <subcellularLocation>
        <location evidence="2">Cytoplasm</location>
    </subcellularLocation>
</comment>
<dbReference type="InterPro" id="IPR004394">
    <property type="entry name" value="Iojap/RsfS/C7orf30"/>
</dbReference>
<dbReference type="HAMAP" id="MF_01477">
    <property type="entry name" value="Iojap_RsfS"/>
    <property type="match status" value="1"/>
</dbReference>
<reference evidence="4" key="3">
    <citation type="journal article" date="2022" name="Clin. Infect. Dis.">
        <title>Association between Clostridium innocuum and antibiotic-associated diarrhea in adults and children: A cross-sectional study and comparative genomics analysis.</title>
        <authorList>
            <person name="Cherny K.E."/>
            <person name="Muscat E.B."/>
            <person name="Balaji A."/>
            <person name="Mukherjee J."/>
            <person name="Ozer E.A."/>
            <person name="Angarone M.P."/>
            <person name="Hauser A.R."/>
            <person name="Sichel J.S."/>
            <person name="Amponsah E."/>
            <person name="Kociolek L.K."/>
        </authorList>
    </citation>
    <scope>NUCLEOTIDE SEQUENCE</scope>
    <source>
        <strain evidence="4">NU1-AC-029v</strain>
    </source>
</reference>
<dbReference type="NCBIfam" id="TIGR00090">
    <property type="entry name" value="rsfS_iojap_ybeB"/>
    <property type="match status" value="1"/>
</dbReference>
<dbReference type="InterPro" id="IPR043519">
    <property type="entry name" value="NT_sf"/>
</dbReference>
<gene>
    <name evidence="2 4" type="primary">rsfS</name>
    <name evidence="3" type="ORF">CIAN88_08095</name>
    <name evidence="5" type="ORF">GT664_02960</name>
    <name evidence="4" type="ORF">MKC95_20765</name>
</gene>
<evidence type="ECO:0000313" key="4">
    <source>
        <dbReference type="EMBL" id="MCR0235203.1"/>
    </source>
</evidence>